<sequence length="155" mass="18528">MHIISYFSLRLCKLSEENITKFALEKRVSRKSIRPDDMMYESMETVFEPNGTVKRYEIIIVKQLEQPMVFRCDNCHYTALYLSEKRDDYEVLQALRQKMEITSNFGVYYVRDSFEANWESIEAVLRSYGFVRDKFSYNCELSASKKDSWKFVRSV</sequence>
<dbReference type="AlphaFoldDB" id="A0AAD4MP00"/>
<evidence type="ECO:0000313" key="1">
    <source>
        <dbReference type="EMBL" id="KAI1700885.1"/>
    </source>
</evidence>
<gene>
    <name evidence="1" type="ORF">DdX_16448</name>
</gene>
<comment type="caution">
    <text evidence="1">The sequence shown here is derived from an EMBL/GenBank/DDBJ whole genome shotgun (WGS) entry which is preliminary data.</text>
</comment>
<accession>A0AAD4MP00</accession>
<organism evidence="1 2">
    <name type="scientific">Ditylenchus destructor</name>
    <dbReference type="NCBI Taxonomy" id="166010"/>
    <lineage>
        <taxon>Eukaryota</taxon>
        <taxon>Metazoa</taxon>
        <taxon>Ecdysozoa</taxon>
        <taxon>Nematoda</taxon>
        <taxon>Chromadorea</taxon>
        <taxon>Rhabditida</taxon>
        <taxon>Tylenchina</taxon>
        <taxon>Tylenchomorpha</taxon>
        <taxon>Sphaerularioidea</taxon>
        <taxon>Anguinidae</taxon>
        <taxon>Anguininae</taxon>
        <taxon>Ditylenchus</taxon>
    </lineage>
</organism>
<protein>
    <submittedName>
        <fullName evidence="1">Uncharacterized protein</fullName>
    </submittedName>
</protein>
<proteinExistence type="predicted"/>
<reference evidence="1" key="1">
    <citation type="submission" date="2022-01" db="EMBL/GenBank/DDBJ databases">
        <title>Genome Sequence Resource for Two Populations of Ditylenchus destructor, the Migratory Endoparasitic Phytonematode.</title>
        <authorList>
            <person name="Zhang H."/>
            <person name="Lin R."/>
            <person name="Xie B."/>
        </authorList>
    </citation>
    <scope>NUCLEOTIDE SEQUENCE</scope>
    <source>
        <strain evidence="1">BazhouSP</strain>
    </source>
</reference>
<keyword evidence="2" id="KW-1185">Reference proteome</keyword>
<dbReference type="Proteomes" id="UP001201812">
    <property type="component" value="Unassembled WGS sequence"/>
</dbReference>
<name>A0AAD4MP00_9BILA</name>
<evidence type="ECO:0000313" key="2">
    <source>
        <dbReference type="Proteomes" id="UP001201812"/>
    </source>
</evidence>
<dbReference type="EMBL" id="JAKKPZ010000132">
    <property type="protein sequence ID" value="KAI1700885.1"/>
    <property type="molecule type" value="Genomic_DNA"/>
</dbReference>